<keyword evidence="14" id="KW-1185">Reference proteome</keyword>
<dbReference type="InterPro" id="IPR008915">
    <property type="entry name" value="Peptidase_M50"/>
</dbReference>
<dbReference type="PROSITE" id="PS50106">
    <property type="entry name" value="PDZ"/>
    <property type="match status" value="1"/>
</dbReference>
<evidence type="ECO:0000313" key="14">
    <source>
        <dbReference type="Proteomes" id="UP000238220"/>
    </source>
</evidence>
<dbReference type="EC" id="3.4.24.-" evidence="11"/>
<evidence type="ECO:0000256" key="1">
    <source>
        <dbReference type="ARBA" id="ARBA00001947"/>
    </source>
</evidence>
<dbReference type="Pfam" id="PF02163">
    <property type="entry name" value="Peptidase_M50"/>
    <property type="match status" value="1"/>
</dbReference>
<evidence type="ECO:0000256" key="4">
    <source>
        <dbReference type="ARBA" id="ARBA00022670"/>
    </source>
</evidence>
<evidence type="ECO:0000256" key="2">
    <source>
        <dbReference type="ARBA" id="ARBA00004141"/>
    </source>
</evidence>
<comment type="cofactor">
    <cofactor evidence="1 11">
        <name>Zn(2+)</name>
        <dbReference type="ChEBI" id="CHEBI:29105"/>
    </cofactor>
</comment>
<dbReference type="InterPro" id="IPR001478">
    <property type="entry name" value="PDZ"/>
</dbReference>
<proteinExistence type="inferred from homology"/>
<accession>A0A2S5TBE6</accession>
<dbReference type="SMART" id="SM00228">
    <property type="entry name" value="PDZ"/>
    <property type="match status" value="2"/>
</dbReference>
<keyword evidence="9 11" id="KW-0482">Metalloprotease</keyword>
<dbReference type="NCBIfam" id="TIGR00054">
    <property type="entry name" value="RIP metalloprotease RseP"/>
    <property type="match status" value="1"/>
</dbReference>
<dbReference type="CDD" id="cd06163">
    <property type="entry name" value="S2P-M50_PDZ_RseP-like"/>
    <property type="match status" value="1"/>
</dbReference>
<dbReference type="GO" id="GO:0016020">
    <property type="term" value="C:membrane"/>
    <property type="evidence" value="ECO:0007669"/>
    <property type="project" value="UniProtKB-SubCell"/>
</dbReference>
<evidence type="ECO:0000256" key="3">
    <source>
        <dbReference type="ARBA" id="ARBA00007931"/>
    </source>
</evidence>
<evidence type="ECO:0000256" key="11">
    <source>
        <dbReference type="RuleBase" id="RU362031"/>
    </source>
</evidence>
<keyword evidence="6 11" id="KW-0378">Hydrolase</keyword>
<keyword evidence="11" id="KW-0479">Metal-binding</keyword>
<dbReference type="AlphaFoldDB" id="A0A2S5TBE6"/>
<comment type="caution">
    <text evidence="13">The sequence shown here is derived from an EMBL/GenBank/DDBJ whole genome shotgun (WGS) entry which is preliminary data.</text>
</comment>
<dbReference type="Proteomes" id="UP000238220">
    <property type="component" value="Unassembled WGS sequence"/>
</dbReference>
<keyword evidence="7 11" id="KW-0862">Zinc</keyword>
<protein>
    <recommendedName>
        <fullName evidence="11">Zinc metalloprotease</fullName>
        <ecNumber evidence="11">3.4.24.-</ecNumber>
    </recommendedName>
</protein>
<gene>
    <name evidence="13" type="primary">rseP</name>
    <name evidence="13" type="ORF">C3942_19400</name>
</gene>
<sequence length="451" mass="48612">MPDFLWSLGGFILAIGILVAFHEFGHYWVARRCGVKVLRFSIGFGRRIWSRTSRDGVEWTLSAIPLGGYVKMLDEREGPVPAELRSQAFNNAPVGKRFLIVAAGPVFNFLLAIAFYWLVLLMGVQSIKPMIAAPAAKSAAAQAGLREGEQVVEVDGEATPTWIDLRTELLDKALGGGSLPLRVLAADGSQRSVRLDLGGVRVDPEYVFADLGLEPYEPPIPPIVARVIPGGAAEAAGLRGGDHIVSLDGQPIAGRREMIAWLSARPEQVVKVGVRRGAETLELQAIVARVEEGGRVIGRIGVEIAASPDLWQDLRAESRRGPLEAVPGAVEQTWRMSALTLKMLWRMVLGDVSVKNVSGPIQIAQVAGYSAQVGLVSFLSFLAVVSVSLGVLNLLPVPLLDGGHLLFYAIEAVKGSPLSERAQEAGQRMGLTFLVMLMGLAFYNDVMRLLN</sequence>
<dbReference type="Gene3D" id="2.30.42.10">
    <property type="match status" value="2"/>
</dbReference>
<dbReference type="InterPro" id="IPR041489">
    <property type="entry name" value="PDZ_6"/>
</dbReference>
<evidence type="ECO:0000259" key="12">
    <source>
        <dbReference type="PROSITE" id="PS50106"/>
    </source>
</evidence>
<evidence type="ECO:0000256" key="7">
    <source>
        <dbReference type="ARBA" id="ARBA00022833"/>
    </source>
</evidence>
<dbReference type="PANTHER" id="PTHR42837:SF2">
    <property type="entry name" value="MEMBRANE METALLOPROTEASE ARASP2, CHLOROPLASTIC-RELATED"/>
    <property type="match status" value="1"/>
</dbReference>
<keyword evidence="4 13" id="KW-0645">Protease</keyword>
<dbReference type="Pfam" id="PF17820">
    <property type="entry name" value="PDZ_6"/>
    <property type="match status" value="1"/>
</dbReference>
<evidence type="ECO:0000256" key="8">
    <source>
        <dbReference type="ARBA" id="ARBA00022989"/>
    </source>
</evidence>
<evidence type="ECO:0000256" key="9">
    <source>
        <dbReference type="ARBA" id="ARBA00023049"/>
    </source>
</evidence>
<evidence type="ECO:0000313" key="13">
    <source>
        <dbReference type="EMBL" id="PPE72272.1"/>
    </source>
</evidence>
<evidence type="ECO:0000256" key="5">
    <source>
        <dbReference type="ARBA" id="ARBA00022692"/>
    </source>
</evidence>
<feature type="domain" description="PDZ" evidence="12">
    <location>
        <begin position="223"/>
        <end position="254"/>
    </location>
</feature>
<keyword evidence="8 11" id="KW-1133">Transmembrane helix</keyword>
<name>A0A2S5TBE6_9GAMM</name>
<feature type="transmembrane region" description="Helical" evidence="11">
    <location>
        <begin position="98"/>
        <end position="119"/>
    </location>
</feature>
<dbReference type="GO" id="GO:0046872">
    <property type="term" value="F:metal ion binding"/>
    <property type="evidence" value="ECO:0007669"/>
    <property type="project" value="UniProtKB-KW"/>
</dbReference>
<dbReference type="GO" id="GO:0004222">
    <property type="term" value="F:metalloendopeptidase activity"/>
    <property type="evidence" value="ECO:0007669"/>
    <property type="project" value="InterPro"/>
</dbReference>
<dbReference type="PANTHER" id="PTHR42837">
    <property type="entry name" value="REGULATOR OF SIGMA-E PROTEASE RSEP"/>
    <property type="match status" value="1"/>
</dbReference>
<keyword evidence="5 11" id="KW-0812">Transmembrane</keyword>
<dbReference type="EMBL" id="PSNW01000014">
    <property type="protein sequence ID" value="PPE72272.1"/>
    <property type="molecule type" value="Genomic_DNA"/>
</dbReference>
<dbReference type="InterPro" id="IPR036034">
    <property type="entry name" value="PDZ_sf"/>
</dbReference>
<dbReference type="RefSeq" id="WP_104232027.1">
    <property type="nucleotide sequence ID" value="NZ_PSNW01000014.1"/>
</dbReference>
<dbReference type="GO" id="GO:0006508">
    <property type="term" value="P:proteolysis"/>
    <property type="evidence" value="ECO:0007669"/>
    <property type="project" value="UniProtKB-KW"/>
</dbReference>
<dbReference type="InterPro" id="IPR004387">
    <property type="entry name" value="Pept_M50_Zn"/>
</dbReference>
<comment type="similarity">
    <text evidence="3 11">Belongs to the peptidase M50B family.</text>
</comment>
<comment type="subcellular location">
    <subcellularLocation>
        <location evidence="2">Membrane</location>
        <topology evidence="2">Multi-pass membrane protein</topology>
    </subcellularLocation>
</comment>
<evidence type="ECO:0000256" key="6">
    <source>
        <dbReference type="ARBA" id="ARBA00022801"/>
    </source>
</evidence>
<dbReference type="SUPFAM" id="SSF50156">
    <property type="entry name" value="PDZ domain-like"/>
    <property type="match status" value="2"/>
</dbReference>
<dbReference type="OrthoDB" id="9782003at2"/>
<organism evidence="13 14">
    <name type="scientific">Solimonas fluminis</name>
    <dbReference type="NCBI Taxonomy" id="2086571"/>
    <lineage>
        <taxon>Bacteria</taxon>
        <taxon>Pseudomonadati</taxon>
        <taxon>Pseudomonadota</taxon>
        <taxon>Gammaproteobacteria</taxon>
        <taxon>Nevskiales</taxon>
        <taxon>Nevskiaceae</taxon>
        <taxon>Solimonas</taxon>
    </lineage>
</organism>
<feature type="transmembrane region" description="Helical" evidence="11">
    <location>
        <begin position="6"/>
        <end position="29"/>
    </location>
</feature>
<evidence type="ECO:0000256" key="10">
    <source>
        <dbReference type="ARBA" id="ARBA00023136"/>
    </source>
</evidence>
<keyword evidence="10 11" id="KW-0472">Membrane</keyword>
<reference evidence="13 14" key="1">
    <citation type="submission" date="2018-02" db="EMBL/GenBank/DDBJ databases">
        <title>Genome sequencing of Solimonas sp. HR-BB.</title>
        <authorList>
            <person name="Lee Y."/>
            <person name="Jeon C.O."/>
        </authorList>
    </citation>
    <scope>NUCLEOTIDE SEQUENCE [LARGE SCALE GENOMIC DNA]</scope>
    <source>
        <strain evidence="13 14">HR-BB</strain>
    </source>
</reference>